<comment type="caution">
    <text evidence="2">The sequence shown here is derived from an EMBL/GenBank/DDBJ whole genome shotgun (WGS) entry which is preliminary data.</text>
</comment>
<organism evidence="2 3">
    <name type="scientific">Trifolium medium</name>
    <dbReference type="NCBI Taxonomy" id="97028"/>
    <lineage>
        <taxon>Eukaryota</taxon>
        <taxon>Viridiplantae</taxon>
        <taxon>Streptophyta</taxon>
        <taxon>Embryophyta</taxon>
        <taxon>Tracheophyta</taxon>
        <taxon>Spermatophyta</taxon>
        <taxon>Magnoliopsida</taxon>
        <taxon>eudicotyledons</taxon>
        <taxon>Gunneridae</taxon>
        <taxon>Pentapetalae</taxon>
        <taxon>rosids</taxon>
        <taxon>fabids</taxon>
        <taxon>Fabales</taxon>
        <taxon>Fabaceae</taxon>
        <taxon>Papilionoideae</taxon>
        <taxon>50 kb inversion clade</taxon>
        <taxon>NPAAA clade</taxon>
        <taxon>Hologalegina</taxon>
        <taxon>IRL clade</taxon>
        <taxon>Trifolieae</taxon>
        <taxon>Trifolium</taxon>
    </lineage>
</organism>
<evidence type="ECO:0000313" key="2">
    <source>
        <dbReference type="EMBL" id="MCI37877.1"/>
    </source>
</evidence>
<feature type="non-terminal residue" evidence="2">
    <location>
        <position position="1"/>
    </location>
</feature>
<keyword evidence="3" id="KW-1185">Reference proteome</keyword>
<evidence type="ECO:0000256" key="1">
    <source>
        <dbReference type="SAM" id="MobiDB-lite"/>
    </source>
</evidence>
<accession>A0A392RNR5</accession>
<dbReference type="Proteomes" id="UP000265520">
    <property type="component" value="Unassembled WGS sequence"/>
</dbReference>
<proteinExistence type="predicted"/>
<name>A0A392RNR5_9FABA</name>
<dbReference type="EMBL" id="LXQA010249375">
    <property type="protein sequence ID" value="MCI37877.1"/>
    <property type="molecule type" value="Genomic_DNA"/>
</dbReference>
<protein>
    <submittedName>
        <fullName evidence="2">Uncharacterized protein</fullName>
    </submittedName>
</protein>
<evidence type="ECO:0000313" key="3">
    <source>
        <dbReference type="Proteomes" id="UP000265520"/>
    </source>
</evidence>
<dbReference type="AlphaFoldDB" id="A0A392RNR5"/>
<reference evidence="2 3" key="1">
    <citation type="journal article" date="2018" name="Front. Plant Sci.">
        <title>Red Clover (Trifolium pratense) and Zigzag Clover (T. medium) - A Picture of Genomic Similarities and Differences.</title>
        <authorList>
            <person name="Dluhosova J."/>
            <person name="Istvanek J."/>
            <person name="Nedelnik J."/>
            <person name="Repkova J."/>
        </authorList>
    </citation>
    <scope>NUCLEOTIDE SEQUENCE [LARGE SCALE GENOMIC DNA]</scope>
    <source>
        <strain evidence="3">cv. 10/8</strain>
        <tissue evidence="2">Leaf</tissue>
    </source>
</reference>
<sequence>NPHIESEYESSSENDNSQSKMVIDDDEEKMVSVDEIPIGRSLLEEAEAEVEETAQQVK</sequence>
<feature type="region of interest" description="Disordered" evidence="1">
    <location>
        <begin position="1"/>
        <end position="29"/>
    </location>
</feature>